<name>A0AAV3YPE7_9GAST</name>
<dbReference type="EMBL" id="BLXT01001319">
    <property type="protein sequence ID" value="GFN84422.1"/>
    <property type="molecule type" value="Genomic_DNA"/>
</dbReference>
<comment type="caution">
    <text evidence="2">The sequence shown here is derived from an EMBL/GenBank/DDBJ whole genome shotgun (WGS) entry which is preliminary data.</text>
</comment>
<keyword evidence="3" id="KW-1185">Reference proteome</keyword>
<evidence type="ECO:0000313" key="2">
    <source>
        <dbReference type="EMBL" id="GFN84422.1"/>
    </source>
</evidence>
<organism evidence="2 3">
    <name type="scientific">Plakobranchus ocellatus</name>
    <dbReference type="NCBI Taxonomy" id="259542"/>
    <lineage>
        <taxon>Eukaryota</taxon>
        <taxon>Metazoa</taxon>
        <taxon>Spiralia</taxon>
        <taxon>Lophotrochozoa</taxon>
        <taxon>Mollusca</taxon>
        <taxon>Gastropoda</taxon>
        <taxon>Heterobranchia</taxon>
        <taxon>Euthyneura</taxon>
        <taxon>Panpulmonata</taxon>
        <taxon>Sacoglossa</taxon>
        <taxon>Placobranchoidea</taxon>
        <taxon>Plakobranchidae</taxon>
        <taxon>Plakobranchus</taxon>
    </lineage>
</organism>
<protein>
    <recommendedName>
        <fullName evidence="4">Secreted protein</fullName>
    </recommendedName>
</protein>
<accession>A0AAV3YPE7</accession>
<dbReference type="AlphaFoldDB" id="A0AAV3YPE7"/>
<sequence>MIRFMLGKLVFLQFWNYKLESNTEQKGRQSRREVRNLWRELRFLWVRVTTSKSEGWSRKSAISTTIRRPTSADGAETHPGAADDTERTAWATRYRSCVEHHRDGVSTRCDEHRPLGSAVVSRGFQFGSKRTAR</sequence>
<gene>
    <name evidence="2" type="ORF">PoB_001092800</name>
</gene>
<feature type="compositionally biased region" description="Polar residues" evidence="1">
    <location>
        <begin position="58"/>
        <end position="68"/>
    </location>
</feature>
<feature type="region of interest" description="Disordered" evidence="1">
    <location>
        <begin position="58"/>
        <end position="85"/>
    </location>
</feature>
<reference evidence="2 3" key="1">
    <citation type="journal article" date="2021" name="Elife">
        <title>Chloroplast acquisition without the gene transfer in kleptoplastic sea slugs, Plakobranchus ocellatus.</title>
        <authorList>
            <person name="Maeda T."/>
            <person name="Takahashi S."/>
            <person name="Yoshida T."/>
            <person name="Shimamura S."/>
            <person name="Takaki Y."/>
            <person name="Nagai Y."/>
            <person name="Toyoda A."/>
            <person name="Suzuki Y."/>
            <person name="Arimoto A."/>
            <person name="Ishii H."/>
            <person name="Satoh N."/>
            <person name="Nishiyama T."/>
            <person name="Hasebe M."/>
            <person name="Maruyama T."/>
            <person name="Minagawa J."/>
            <person name="Obokata J."/>
            <person name="Shigenobu S."/>
        </authorList>
    </citation>
    <scope>NUCLEOTIDE SEQUENCE [LARGE SCALE GENOMIC DNA]</scope>
</reference>
<evidence type="ECO:0008006" key="4">
    <source>
        <dbReference type="Google" id="ProtNLM"/>
    </source>
</evidence>
<evidence type="ECO:0000256" key="1">
    <source>
        <dbReference type="SAM" id="MobiDB-lite"/>
    </source>
</evidence>
<proteinExistence type="predicted"/>
<evidence type="ECO:0000313" key="3">
    <source>
        <dbReference type="Proteomes" id="UP000735302"/>
    </source>
</evidence>
<dbReference type="Proteomes" id="UP000735302">
    <property type="component" value="Unassembled WGS sequence"/>
</dbReference>